<feature type="domain" description="DUF6993" evidence="1">
    <location>
        <begin position="103"/>
        <end position="172"/>
    </location>
</feature>
<gene>
    <name evidence="2" type="ORF">AAFH96_20175</name>
</gene>
<dbReference type="Proteomes" id="UP001582793">
    <property type="component" value="Unassembled WGS sequence"/>
</dbReference>
<evidence type="ECO:0000313" key="2">
    <source>
        <dbReference type="EMBL" id="MFB6395409.1"/>
    </source>
</evidence>
<evidence type="ECO:0000313" key="3">
    <source>
        <dbReference type="Proteomes" id="UP001582793"/>
    </source>
</evidence>
<protein>
    <recommendedName>
        <fullName evidence="1">DUF6993 domain-containing protein</fullName>
    </recommendedName>
</protein>
<reference evidence="2 3" key="1">
    <citation type="submission" date="2024-04" db="EMBL/GenBank/DDBJ databases">
        <title>Polymorphospora sp. isolated from Baiyangdian Lake in Xiong'an New Area.</title>
        <authorList>
            <person name="Zhang X."/>
            <person name="Liu J."/>
        </authorList>
    </citation>
    <scope>NUCLEOTIDE SEQUENCE [LARGE SCALE GENOMIC DNA]</scope>
    <source>
        <strain evidence="2 3">2-325</strain>
    </source>
</reference>
<evidence type="ECO:0000259" key="1">
    <source>
        <dbReference type="Pfam" id="PF22504"/>
    </source>
</evidence>
<keyword evidence="3" id="KW-1185">Reference proteome</keyword>
<proteinExistence type="predicted"/>
<name>A0ABV5CTS5_9ACTN</name>
<accession>A0ABV5CTS5</accession>
<comment type="caution">
    <text evidence="2">The sequence shown here is derived from an EMBL/GenBank/DDBJ whole genome shotgun (WGS) entry which is preliminary data.</text>
</comment>
<dbReference type="Pfam" id="PF22504">
    <property type="entry name" value="DUF6993"/>
    <property type="match status" value="1"/>
</dbReference>
<sequence>MAGEAARTRRSWLLVGLPAVAVAAGALAVGLPVLRGLGVTGNDPPVVVERSAFAVVCEVSRPDDCERRTRLHADRRPVPLPEHMRALTDWQRVVLPAPSGGVVAVDEVRAAIVAAGHPDPVVQIALAGDPAPPGTVLFAVPVYETCVIGHLGGGSHDLQVVGRLPDGRCLAG</sequence>
<dbReference type="EMBL" id="JBCGDC010000058">
    <property type="protein sequence ID" value="MFB6395409.1"/>
    <property type="molecule type" value="Genomic_DNA"/>
</dbReference>
<organism evidence="2 3">
    <name type="scientific">Polymorphospora lycopeni</name>
    <dbReference type="NCBI Taxonomy" id="3140240"/>
    <lineage>
        <taxon>Bacteria</taxon>
        <taxon>Bacillati</taxon>
        <taxon>Actinomycetota</taxon>
        <taxon>Actinomycetes</taxon>
        <taxon>Micromonosporales</taxon>
        <taxon>Micromonosporaceae</taxon>
        <taxon>Polymorphospora</taxon>
    </lineage>
</organism>
<dbReference type="InterPro" id="IPR054262">
    <property type="entry name" value="DUF6993"/>
</dbReference>
<dbReference type="RefSeq" id="WP_375735221.1">
    <property type="nucleotide sequence ID" value="NZ_JBCGDC010000058.1"/>
</dbReference>